<keyword evidence="1" id="KW-0732">Signal</keyword>
<dbReference type="Proteomes" id="UP000515160">
    <property type="component" value="Chromosome 3"/>
</dbReference>
<sequence>MEFTQFYTWLSLVFTIIIYKLSQCSAKPTLYDLDSYEHSYDPSYGHRSYDSGSSGNTYALTYGQPITAQHLDKLDTGYYYVDNGYIAPVPSSSSSSNQRSLNAYSGDVLSDGYRFAPIARYRSTRTKRKKLFVPNFFG</sequence>
<evidence type="ECO:0000313" key="2">
    <source>
        <dbReference type="Proteomes" id="UP000515160"/>
    </source>
</evidence>
<reference evidence="3" key="1">
    <citation type="submission" date="2025-08" db="UniProtKB">
        <authorList>
            <consortium name="RefSeq"/>
        </authorList>
    </citation>
    <scope>IDENTIFICATION</scope>
    <source>
        <strain evidence="3">15112-1751.03</strain>
        <tissue evidence="3">Whole Adult</tissue>
    </source>
</reference>
<gene>
    <name evidence="3" type="primary">LOC117570451</name>
</gene>
<evidence type="ECO:0000256" key="1">
    <source>
        <dbReference type="SAM" id="SignalP"/>
    </source>
</evidence>
<accession>A0A6P8YP17</accession>
<proteinExistence type="predicted"/>
<dbReference type="OrthoDB" id="7882602at2759"/>
<dbReference type="AlphaFoldDB" id="A0A6P8YP17"/>
<evidence type="ECO:0000313" key="3">
    <source>
        <dbReference type="RefSeq" id="XP_034108002.1"/>
    </source>
</evidence>
<keyword evidence="2" id="KW-1185">Reference proteome</keyword>
<protein>
    <submittedName>
        <fullName evidence="3">Uncharacterized protein LOC117570451</fullName>
    </submittedName>
</protein>
<feature type="chain" id="PRO_5027908766" evidence="1">
    <location>
        <begin position="27"/>
        <end position="138"/>
    </location>
</feature>
<name>A0A6P8YP17_DROAB</name>
<feature type="signal peptide" evidence="1">
    <location>
        <begin position="1"/>
        <end position="26"/>
    </location>
</feature>
<dbReference type="RefSeq" id="XP_034108002.1">
    <property type="nucleotide sequence ID" value="XM_034252111.2"/>
</dbReference>
<organism evidence="2 3">
    <name type="scientific">Drosophila albomicans</name>
    <name type="common">Fruit fly</name>
    <dbReference type="NCBI Taxonomy" id="7291"/>
    <lineage>
        <taxon>Eukaryota</taxon>
        <taxon>Metazoa</taxon>
        <taxon>Ecdysozoa</taxon>
        <taxon>Arthropoda</taxon>
        <taxon>Hexapoda</taxon>
        <taxon>Insecta</taxon>
        <taxon>Pterygota</taxon>
        <taxon>Neoptera</taxon>
        <taxon>Endopterygota</taxon>
        <taxon>Diptera</taxon>
        <taxon>Brachycera</taxon>
        <taxon>Muscomorpha</taxon>
        <taxon>Ephydroidea</taxon>
        <taxon>Drosophilidae</taxon>
        <taxon>Drosophila</taxon>
    </lineage>
</organism>
<dbReference type="GeneID" id="117570451"/>